<dbReference type="PANTHER" id="PTHR35317">
    <property type="entry name" value="OS04G0629600 PROTEIN"/>
    <property type="match status" value="1"/>
</dbReference>
<dbReference type="PANTHER" id="PTHR35317:SF35">
    <property type="entry name" value="DUF4219 DOMAIN-CONTAINING PROTEIN"/>
    <property type="match status" value="1"/>
</dbReference>
<dbReference type="EMBL" id="OOIL02004246">
    <property type="protein sequence ID" value="VFQ90852.1"/>
    <property type="molecule type" value="Genomic_DNA"/>
</dbReference>
<sequence length="352" mass="40167">MTNEDGELIQKPYERFNKKEKDAAESNDQALNAIFGAVDRNQFRLISNCTEAKRAWDILLITREGTTTVKTAKLQIVMSKIENLKMEDAESITNFHGWVRELANEAERLGEQITKNKLVLKVLRSLLEKYFMDVKAIRQTQSLNVMSLDELMGNLETIELEMHEDLRRKKQHVILVEKEKQCVKDSAGTCCAFPTFHSVDGDSDSDVDPKEMLIIVEEKFQESLRVNKKICLENDSLKREFAESKRDVEQLLKELRRYKGLGFSGSESNKTPFDLFVDRRKEIAQKVPQGRKTEAAASAGTSHEASAGTIYAAPYAKRQRVVTQSSMRRHKDHYSKPERCIVRGGVAQYGSN</sequence>
<evidence type="ECO:0000313" key="3">
    <source>
        <dbReference type="Proteomes" id="UP000595140"/>
    </source>
</evidence>
<evidence type="ECO:0000256" key="1">
    <source>
        <dbReference type="SAM" id="Coils"/>
    </source>
</evidence>
<dbReference type="AlphaFoldDB" id="A0A484MPP8"/>
<name>A0A484MPP8_9ASTE</name>
<evidence type="ECO:0000313" key="2">
    <source>
        <dbReference type="EMBL" id="VFQ90852.1"/>
    </source>
</evidence>
<keyword evidence="3" id="KW-1185">Reference proteome</keyword>
<dbReference type="Proteomes" id="UP000595140">
    <property type="component" value="Unassembled WGS sequence"/>
</dbReference>
<gene>
    <name evidence="2" type="ORF">CCAM_LOCUS32628</name>
</gene>
<accession>A0A484MPP8</accession>
<dbReference type="OrthoDB" id="1288219at2759"/>
<organism evidence="2 3">
    <name type="scientific">Cuscuta campestris</name>
    <dbReference type="NCBI Taxonomy" id="132261"/>
    <lineage>
        <taxon>Eukaryota</taxon>
        <taxon>Viridiplantae</taxon>
        <taxon>Streptophyta</taxon>
        <taxon>Embryophyta</taxon>
        <taxon>Tracheophyta</taxon>
        <taxon>Spermatophyta</taxon>
        <taxon>Magnoliopsida</taxon>
        <taxon>eudicotyledons</taxon>
        <taxon>Gunneridae</taxon>
        <taxon>Pentapetalae</taxon>
        <taxon>asterids</taxon>
        <taxon>lamiids</taxon>
        <taxon>Solanales</taxon>
        <taxon>Convolvulaceae</taxon>
        <taxon>Cuscuteae</taxon>
        <taxon>Cuscuta</taxon>
        <taxon>Cuscuta subgen. Grammica</taxon>
        <taxon>Cuscuta sect. Cleistogrammica</taxon>
    </lineage>
</organism>
<evidence type="ECO:0008006" key="4">
    <source>
        <dbReference type="Google" id="ProtNLM"/>
    </source>
</evidence>
<dbReference type="Pfam" id="PF14223">
    <property type="entry name" value="Retrotran_gag_2"/>
    <property type="match status" value="1"/>
</dbReference>
<reference evidence="2 3" key="1">
    <citation type="submission" date="2018-04" db="EMBL/GenBank/DDBJ databases">
        <authorList>
            <person name="Vogel A."/>
        </authorList>
    </citation>
    <scope>NUCLEOTIDE SEQUENCE [LARGE SCALE GENOMIC DNA]</scope>
</reference>
<protein>
    <recommendedName>
        <fullName evidence="4">Gag-pol polyprotein</fullName>
    </recommendedName>
</protein>
<proteinExistence type="predicted"/>
<keyword evidence="1" id="KW-0175">Coiled coil</keyword>
<feature type="coiled-coil region" evidence="1">
    <location>
        <begin position="234"/>
        <end position="261"/>
    </location>
</feature>